<evidence type="ECO:0000259" key="1">
    <source>
        <dbReference type="PROSITE" id="PS50234"/>
    </source>
</evidence>
<dbReference type="InterPro" id="IPR051266">
    <property type="entry name" value="CLCR"/>
</dbReference>
<dbReference type="PROSITE" id="PS50234">
    <property type="entry name" value="VWFA"/>
    <property type="match status" value="1"/>
</dbReference>
<evidence type="ECO:0000313" key="3">
    <source>
        <dbReference type="Proteomes" id="UP000309215"/>
    </source>
</evidence>
<dbReference type="InterPro" id="IPR002035">
    <property type="entry name" value="VWF_A"/>
</dbReference>
<organism evidence="2 3">
    <name type="scientific">Polyangium fumosum</name>
    <dbReference type="NCBI Taxonomy" id="889272"/>
    <lineage>
        <taxon>Bacteria</taxon>
        <taxon>Pseudomonadati</taxon>
        <taxon>Myxococcota</taxon>
        <taxon>Polyangia</taxon>
        <taxon>Polyangiales</taxon>
        <taxon>Polyangiaceae</taxon>
        <taxon>Polyangium</taxon>
    </lineage>
</organism>
<dbReference type="SUPFAM" id="SSF53300">
    <property type="entry name" value="vWA-like"/>
    <property type="match status" value="1"/>
</dbReference>
<dbReference type="InterPro" id="IPR036465">
    <property type="entry name" value="vWFA_dom_sf"/>
</dbReference>
<dbReference type="OrthoDB" id="9784383at2"/>
<dbReference type="Pfam" id="PF00092">
    <property type="entry name" value="VWA"/>
    <property type="match status" value="1"/>
</dbReference>
<sequence length="491" mass="52047">MQRRRMSSTDTIPRSLCPLAFVLALMPVGCGSSSTGAEFLGATPGGAQDMGLARSIIASGGVPTLDDFTPEGLYSEHDLALAAPAPCAKPLCINTAAGLDVGLDDDKRDLFVQLGMQSNIREDEFVRKPLNLGIVIDTSGSMDGNLSHVREALHTLVDNLRPDDRVAIVEFAASANTIQASTPVSDKESLHEAIDELTTGGSTSMEEGMMLGYAVIDEHVQPGTLSRLMVFTDAMPNVGATDATSFQSMVKAASALDIGFTFFGFGANFDASFVDQIGHLRGGNYRFVGAEDVKPIFEEELDFLVTPIAYDLRVSTAAAEGTEVSTVYGVPQLGEHGSGELFDVTTVFLSKRKGGIVLRLDGTNLEPLVSGEAIEAGTVAIEYTTPEGAVEKDTLQMRLPFQTLPGPADALLPTPHIARTLAVTNEYLVMKRLCGDFHANSLDPVDGAARLEQAITRLTSADAALADENLKREITLLQKLGQNLGLAAGTP</sequence>
<gene>
    <name evidence="2" type="ORF">E8A74_16260</name>
</gene>
<comment type="caution">
    <text evidence="2">The sequence shown here is derived from an EMBL/GenBank/DDBJ whole genome shotgun (WGS) entry which is preliminary data.</text>
</comment>
<reference evidence="2 3" key="1">
    <citation type="submission" date="2019-04" db="EMBL/GenBank/DDBJ databases">
        <authorList>
            <person name="Li Y."/>
            <person name="Wang J."/>
        </authorList>
    </citation>
    <scope>NUCLEOTIDE SEQUENCE [LARGE SCALE GENOMIC DNA]</scope>
    <source>
        <strain evidence="2 3">DSM 14668</strain>
    </source>
</reference>
<accession>A0A4U1JC55</accession>
<dbReference type="SMART" id="SM00327">
    <property type="entry name" value="VWA"/>
    <property type="match status" value="1"/>
</dbReference>
<dbReference type="RefSeq" id="WP_136929936.1">
    <property type="nucleotide sequence ID" value="NZ_SSMQ01000015.1"/>
</dbReference>
<dbReference type="PANTHER" id="PTHR10579:SF43">
    <property type="entry name" value="ZINC FINGER (C3HC4-TYPE RING FINGER) FAMILY PROTEIN"/>
    <property type="match status" value="1"/>
</dbReference>
<protein>
    <submittedName>
        <fullName evidence="2">VWA domain-containing protein</fullName>
    </submittedName>
</protein>
<dbReference type="EMBL" id="SSMQ01000015">
    <property type="protein sequence ID" value="TKD07848.1"/>
    <property type="molecule type" value="Genomic_DNA"/>
</dbReference>
<evidence type="ECO:0000313" key="2">
    <source>
        <dbReference type="EMBL" id="TKD07848.1"/>
    </source>
</evidence>
<keyword evidence="3" id="KW-1185">Reference proteome</keyword>
<name>A0A4U1JC55_9BACT</name>
<dbReference type="AlphaFoldDB" id="A0A4U1JC55"/>
<proteinExistence type="predicted"/>
<dbReference type="Proteomes" id="UP000309215">
    <property type="component" value="Unassembled WGS sequence"/>
</dbReference>
<dbReference type="PANTHER" id="PTHR10579">
    <property type="entry name" value="CALCIUM-ACTIVATED CHLORIDE CHANNEL REGULATOR"/>
    <property type="match status" value="1"/>
</dbReference>
<feature type="domain" description="VWFA" evidence="1">
    <location>
        <begin position="131"/>
        <end position="308"/>
    </location>
</feature>
<dbReference type="Gene3D" id="3.40.50.410">
    <property type="entry name" value="von Willebrand factor, type A domain"/>
    <property type="match status" value="1"/>
</dbReference>